<sequence>MKKHENQLTRIGKTMEDSQTLICNDCPRNCNMARSLYANAVPLKTGFCRKAFQPTVARAALHHWEEPCISGTNGSGAVFFGGCNLQCVFCQNAEISHQDSGIAVTPEILKKIYTDLISQGAHNINLVTPTHYIRAVTESLDTHLSVPVIYNCGGYEKIETIRLLKDKIQIWLPDLKYLDEAVATRYGAASDYPRVATRAIKEMYEQTGPFEMDDRGLLTRGIIIRHLILPGNTENSKRVIDWVENNFSEGQVLFSLMRQYTPHGKAHEYPEIAHPLTTAEYKQVEQYLFSTAIEDGFVQEEESADSRFIPKFDGTGVPAK</sequence>
<dbReference type="SUPFAM" id="SSF102114">
    <property type="entry name" value="Radical SAM enzymes"/>
    <property type="match status" value="1"/>
</dbReference>
<dbReference type="GO" id="GO:0046872">
    <property type="term" value="F:metal ion binding"/>
    <property type="evidence" value="ECO:0007669"/>
    <property type="project" value="UniProtKB-KW"/>
</dbReference>
<evidence type="ECO:0000256" key="2">
    <source>
        <dbReference type="ARBA" id="ARBA00022723"/>
    </source>
</evidence>
<dbReference type="PANTHER" id="PTHR43075">
    <property type="entry name" value="FORMATE LYASE ACTIVATING ENZYME, PUTATIVE (AFU_ORTHOLOGUE AFUA_2G15630)-RELATED"/>
    <property type="match status" value="1"/>
</dbReference>
<comment type="cofactor">
    <cofactor evidence="5">
        <name>[4Fe-4S] cluster</name>
        <dbReference type="ChEBI" id="CHEBI:49883"/>
    </cofactor>
    <text evidence="5">Binds 1 [4Fe-4S] cluster. The cluster is coordinated with 3 cysteines and an exchangeable S-adenosyl-L-methionine.</text>
</comment>
<gene>
    <name evidence="6" type="ORF">HMPREF9429_00143</name>
</gene>
<dbReference type="PIRSF" id="PIRSF004869">
    <property type="entry name" value="PflX_prd"/>
    <property type="match status" value="1"/>
</dbReference>
<proteinExistence type="predicted"/>
<keyword evidence="3 5" id="KW-0408">Iron</keyword>
<dbReference type="eggNOG" id="COG1313">
    <property type="taxonomic scope" value="Bacteria"/>
</dbReference>
<evidence type="ECO:0000313" key="7">
    <source>
        <dbReference type="Proteomes" id="UP000003195"/>
    </source>
</evidence>
<keyword evidence="1 5" id="KW-0949">S-adenosyl-L-methionine</keyword>
<evidence type="ECO:0000256" key="5">
    <source>
        <dbReference type="PIRSR" id="PIRSR004869-50"/>
    </source>
</evidence>
<dbReference type="AlphaFoldDB" id="E2Z9N9"/>
<reference evidence="6 7" key="1">
    <citation type="submission" date="2010-08" db="EMBL/GenBank/DDBJ databases">
        <authorList>
            <person name="Weinstock G."/>
            <person name="Sodergren E."/>
            <person name="Clifton S."/>
            <person name="Fulton L."/>
            <person name="Fulton B."/>
            <person name="Courtney L."/>
            <person name="Fronick C."/>
            <person name="Harrison M."/>
            <person name="Strong C."/>
            <person name="Farmer C."/>
            <person name="Delahaunty K."/>
            <person name="Markovic C."/>
            <person name="Hall O."/>
            <person name="Minx P."/>
            <person name="Tomlinson C."/>
            <person name="Mitreva M."/>
            <person name="Hou S."/>
            <person name="Chen J."/>
            <person name="Wollam A."/>
            <person name="Pepin K.H."/>
            <person name="Johnson M."/>
            <person name="Bhonagiri V."/>
            <person name="Zhang X."/>
            <person name="Suruliraj S."/>
            <person name="Warren W."/>
            <person name="Chinwalla A."/>
            <person name="Mardis E.R."/>
            <person name="Wilson R.K."/>
        </authorList>
    </citation>
    <scope>NUCLEOTIDE SEQUENCE [LARGE SCALE GENOMIC DNA]</scope>
    <source>
        <strain evidence="6 7">F0359</strain>
    </source>
</reference>
<feature type="binding site" evidence="5">
    <location>
        <position position="83"/>
    </location>
    <ligand>
        <name>[4Fe-4S] cluster</name>
        <dbReference type="ChEBI" id="CHEBI:49883"/>
        <note>4Fe-4S-S-AdoMet</note>
    </ligand>
</feature>
<evidence type="ECO:0000256" key="1">
    <source>
        <dbReference type="ARBA" id="ARBA00022691"/>
    </source>
</evidence>
<dbReference type="InterPro" id="IPR058240">
    <property type="entry name" value="rSAM_sf"/>
</dbReference>
<feature type="binding site" evidence="5">
    <location>
        <position position="87"/>
    </location>
    <ligand>
        <name>[4Fe-4S] cluster</name>
        <dbReference type="ChEBI" id="CHEBI:49883"/>
        <note>4Fe-4S-S-AdoMet</note>
    </ligand>
</feature>
<feature type="binding site" evidence="5">
    <location>
        <position position="90"/>
    </location>
    <ligand>
        <name>[4Fe-4S] cluster</name>
        <dbReference type="ChEBI" id="CHEBI:49883"/>
        <note>4Fe-4S-S-AdoMet</note>
    </ligand>
</feature>
<evidence type="ECO:0000313" key="6">
    <source>
        <dbReference type="EMBL" id="EFQ05065.1"/>
    </source>
</evidence>
<dbReference type="Proteomes" id="UP000003195">
    <property type="component" value="Unassembled WGS sequence"/>
</dbReference>
<comment type="caution">
    <text evidence="6">The sequence shown here is derived from an EMBL/GenBank/DDBJ whole genome shotgun (WGS) entry which is preliminary data.</text>
</comment>
<dbReference type="InterPro" id="IPR013785">
    <property type="entry name" value="Aldolase_TIM"/>
</dbReference>
<dbReference type="GO" id="GO:0051536">
    <property type="term" value="F:iron-sulfur cluster binding"/>
    <property type="evidence" value="ECO:0007669"/>
    <property type="project" value="UniProtKB-KW"/>
</dbReference>
<dbReference type="GO" id="GO:0003824">
    <property type="term" value="F:catalytic activity"/>
    <property type="evidence" value="ECO:0007669"/>
    <property type="project" value="InterPro"/>
</dbReference>
<dbReference type="HOGENOM" id="CLU_062674_0_1_9"/>
<name>E2Z9N9_9FIRM</name>
<accession>E2Z9N9</accession>
<dbReference type="STRING" id="706434.HMPREF9429_00143"/>
<dbReference type="SFLD" id="SFLDS00029">
    <property type="entry name" value="Radical_SAM"/>
    <property type="match status" value="1"/>
</dbReference>
<organism evidence="6 7">
    <name type="scientific">Megasphaera micronuciformis F0359</name>
    <dbReference type="NCBI Taxonomy" id="706434"/>
    <lineage>
        <taxon>Bacteria</taxon>
        <taxon>Bacillati</taxon>
        <taxon>Bacillota</taxon>
        <taxon>Negativicutes</taxon>
        <taxon>Veillonellales</taxon>
        <taxon>Veillonellaceae</taxon>
        <taxon>Megasphaera</taxon>
    </lineage>
</organism>
<dbReference type="InterPro" id="IPR016431">
    <property type="entry name" value="Pyrv-formate_lyase-activ_prd"/>
</dbReference>
<evidence type="ECO:0000256" key="4">
    <source>
        <dbReference type="ARBA" id="ARBA00023014"/>
    </source>
</evidence>
<keyword evidence="2 5" id="KW-0479">Metal-binding</keyword>
<protein>
    <submittedName>
        <fullName evidence="6">Radical SAM domain protein</fullName>
    </submittedName>
</protein>
<dbReference type="SFLD" id="SFLDG01099">
    <property type="entry name" value="Uncharacterised_Radical_SAM_Su"/>
    <property type="match status" value="1"/>
</dbReference>
<evidence type="ECO:0000256" key="3">
    <source>
        <dbReference type="ARBA" id="ARBA00023004"/>
    </source>
</evidence>
<dbReference type="InterPro" id="IPR040085">
    <property type="entry name" value="MJ0674-like"/>
</dbReference>
<dbReference type="InterPro" id="IPR007197">
    <property type="entry name" value="rSAM"/>
</dbReference>
<dbReference type="PANTHER" id="PTHR43075:SF1">
    <property type="entry name" value="FORMATE LYASE ACTIVATING ENZYME, PUTATIVE (AFU_ORTHOLOGUE AFUA_2G15630)-RELATED"/>
    <property type="match status" value="1"/>
</dbReference>
<keyword evidence="7" id="KW-1185">Reference proteome</keyword>
<dbReference type="Gene3D" id="3.20.20.70">
    <property type="entry name" value="Aldolase class I"/>
    <property type="match status" value="1"/>
</dbReference>
<keyword evidence="4 5" id="KW-0411">Iron-sulfur</keyword>
<dbReference type="EMBL" id="AECS01000003">
    <property type="protein sequence ID" value="EFQ05065.1"/>
    <property type="molecule type" value="Genomic_DNA"/>
</dbReference>
<dbReference type="Pfam" id="PF13353">
    <property type="entry name" value="Fer4_12"/>
    <property type="match status" value="1"/>
</dbReference>